<dbReference type="OMA" id="EIAYINC"/>
<feature type="region of interest" description="Disordered" evidence="3">
    <location>
        <begin position="490"/>
        <end position="535"/>
    </location>
</feature>
<feature type="compositionally biased region" description="Polar residues" evidence="3">
    <location>
        <begin position="632"/>
        <end position="645"/>
    </location>
</feature>
<feature type="compositionally biased region" description="Basic and acidic residues" evidence="3">
    <location>
        <begin position="586"/>
        <end position="596"/>
    </location>
</feature>
<dbReference type="EMBL" id="KQ257470">
    <property type="protein sequence ID" value="KNC96231.1"/>
    <property type="molecule type" value="Genomic_DNA"/>
</dbReference>
<dbReference type="PROSITE" id="PS50009">
    <property type="entry name" value="RASGEF_CAT"/>
    <property type="match status" value="1"/>
</dbReference>
<dbReference type="InterPro" id="IPR008937">
    <property type="entry name" value="Ras-like_GEF"/>
</dbReference>
<reference evidence="5 6" key="1">
    <citation type="submission" date="2009-08" db="EMBL/GenBank/DDBJ databases">
        <title>The Genome Sequence of Spizellomyces punctatus strain DAOM BR117.</title>
        <authorList>
            <consortium name="The Broad Institute Genome Sequencing Platform"/>
            <person name="Russ C."/>
            <person name="Cuomo C."/>
            <person name="Shea T."/>
            <person name="Young S.K."/>
            <person name="Zeng Q."/>
            <person name="Koehrsen M."/>
            <person name="Haas B."/>
            <person name="Borodovsky M."/>
            <person name="Guigo R."/>
            <person name="Alvarado L."/>
            <person name="Berlin A."/>
            <person name="Bochicchio J."/>
            <person name="Borenstein D."/>
            <person name="Chapman S."/>
            <person name="Chen Z."/>
            <person name="Engels R."/>
            <person name="Freedman E."/>
            <person name="Gellesch M."/>
            <person name="Goldberg J."/>
            <person name="Griggs A."/>
            <person name="Gujja S."/>
            <person name="Heiman D."/>
            <person name="Hepburn T."/>
            <person name="Howarth C."/>
            <person name="Jen D."/>
            <person name="Larson L."/>
            <person name="Lewis B."/>
            <person name="Mehta T."/>
            <person name="Park D."/>
            <person name="Pearson M."/>
            <person name="Roberts A."/>
            <person name="Saif S."/>
            <person name="Shenoy N."/>
            <person name="Sisk P."/>
            <person name="Stolte C."/>
            <person name="Sykes S."/>
            <person name="Thomson T."/>
            <person name="Walk T."/>
            <person name="White J."/>
            <person name="Yandava C."/>
            <person name="Burger G."/>
            <person name="Gray M.W."/>
            <person name="Holland P.W.H."/>
            <person name="King N."/>
            <person name="Lang F.B.F."/>
            <person name="Roger A.J."/>
            <person name="Ruiz-Trillo I."/>
            <person name="Lander E."/>
            <person name="Nusbaum C."/>
        </authorList>
    </citation>
    <scope>NUCLEOTIDE SEQUENCE [LARGE SCALE GENOMIC DNA]</scope>
    <source>
        <strain evidence="5 6">DAOM BR117</strain>
    </source>
</reference>
<evidence type="ECO:0000259" key="4">
    <source>
        <dbReference type="PROSITE" id="PS50009"/>
    </source>
</evidence>
<keyword evidence="1 2" id="KW-0344">Guanine-nucleotide releasing factor</keyword>
<evidence type="ECO:0000256" key="3">
    <source>
        <dbReference type="SAM" id="MobiDB-lite"/>
    </source>
</evidence>
<accession>A0A0L0H5Q1</accession>
<dbReference type="VEuPathDB" id="FungiDB:SPPG_08385"/>
<dbReference type="eggNOG" id="ENOG502RZD4">
    <property type="taxonomic scope" value="Eukaryota"/>
</dbReference>
<feature type="compositionally biased region" description="Basic and acidic residues" evidence="3">
    <location>
        <begin position="775"/>
        <end position="791"/>
    </location>
</feature>
<name>A0A0L0H5Q1_SPIPD</name>
<dbReference type="PANTHER" id="PTHR23113">
    <property type="entry name" value="GUANINE NUCLEOTIDE EXCHANGE FACTOR"/>
    <property type="match status" value="1"/>
</dbReference>
<dbReference type="SMART" id="SM00147">
    <property type="entry name" value="RasGEF"/>
    <property type="match status" value="1"/>
</dbReference>
<feature type="region of interest" description="Disordered" evidence="3">
    <location>
        <begin position="774"/>
        <end position="798"/>
    </location>
</feature>
<feature type="region of interest" description="Disordered" evidence="3">
    <location>
        <begin position="406"/>
        <end position="430"/>
    </location>
</feature>
<proteinExistence type="predicted"/>
<protein>
    <recommendedName>
        <fullName evidence="4">Ras-GEF domain-containing protein</fullName>
    </recommendedName>
</protein>
<dbReference type="GO" id="GO:0007264">
    <property type="term" value="P:small GTPase-mediated signal transduction"/>
    <property type="evidence" value="ECO:0007669"/>
    <property type="project" value="InterPro"/>
</dbReference>
<dbReference type="Pfam" id="PF00617">
    <property type="entry name" value="RasGEF"/>
    <property type="match status" value="1"/>
</dbReference>
<dbReference type="SUPFAM" id="SSF48366">
    <property type="entry name" value="Ras GEF"/>
    <property type="match status" value="1"/>
</dbReference>
<evidence type="ECO:0000256" key="2">
    <source>
        <dbReference type="PROSITE-ProRule" id="PRU00168"/>
    </source>
</evidence>
<organism evidence="5 6">
    <name type="scientific">Spizellomyces punctatus (strain DAOM BR117)</name>
    <dbReference type="NCBI Taxonomy" id="645134"/>
    <lineage>
        <taxon>Eukaryota</taxon>
        <taxon>Fungi</taxon>
        <taxon>Fungi incertae sedis</taxon>
        <taxon>Chytridiomycota</taxon>
        <taxon>Chytridiomycota incertae sedis</taxon>
        <taxon>Chytridiomycetes</taxon>
        <taxon>Spizellomycetales</taxon>
        <taxon>Spizellomycetaceae</taxon>
        <taxon>Spizellomyces</taxon>
    </lineage>
</organism>
<dbReference type="OrthoDB" id="10254377at2759"/>
<dbReference type="AlphaFoldDB" id="A0A0L0H5Q1"/>
<dbReference type="PANTHER" id="PTHR23113:SF365">
    <property type="entry name" value="RAS-GEF DOMAIN-CONTAINING PROTEIN"/>
    <property type="match status" value="1"/>
</dbReference>
<evidence type="ECO:0000313" key="6">
    <source>
        <dbReference type="Proteomes" id="UP000053201"/>
    </source>
</evidence>
<evidence type="ECO:0000313" key="5">
    <source>
        <dbReference type="EMBL" id="KNC96231.1"/>
    </source>
</evidence>
<keyword evidence="6" id="KW-1185">Reference proteome</keyword>
<dbReference type="Proteomes" id="UP000053201">
    <property type="component" value="Unassembled WGS sequence"/>
</dbReference>
<feature type="domain" description="Ras-GEF" evidence="4">
    <location>
        <begin position="185"/>
        <end position="428"/>
    </location>
</feature>
<dbReference type="RefSeq" id="XP_016604271.1">
    <property type="nucleotide sequence ID" value="XM_016756543.1"/>
</dbReference>
<dbReference type="Gene3D" id="1.10.840.10">
    <property type="entry name" value="Ras guanine-nucleotide exchange factors catalytic domain"/>
    <property type="match status" value="1"/>
</dbReference>
<evidence type="ECO:0000256" key="1">
    <source>
        <dbReference type="ARBA" id="ARBA00022658"/>
    </source>
</evidence>
<dbReference type="InterPro" id="IPR001895">
    <property type="entry name" value="RASGEF_cat_dom"/>
</dbReference>
<gene>
    <name evidence="5" type="ORF">SPPG_08385</name>
</gene>
<dbReference type="GO" id="GO:0005085">
    <property type="term" value="F:guanyl-nucleotide exchange factor activity"/>
    <property type="evidence" value="ECO:0007669"/>
    <property type="project" value="UniProtKB-KW"/>
</dbReference>
<dbReference type="GeneID" id="27691553"/>
<feature type="region of interest" description="Disordered" evidence="3">
    <location>
        <begin position="586"/>
        <end position="731"/>
    </location>
</feature>
<dbReference type="STRING" id="645134.A0A0L0H5Q1"/>
<sequence length="810" mass="87564">MDIVDSLRSNAASLYTEGKFKDAYNTYLRAANAALVTLANGVTWAGEDVTAKPDTTSDLFRLTQQCLTRAEEIVKSRHLFTVRSSTAPPLSSASVAQSAHSPQSIPFPERVPLIPISPLTNQHALHAYQLSVAERRYAAATSAEDQPALSTMRRLVEDVRIQRAKVQELQKLADSVATPPMISWKAEAVALQIAIIDVSLFSKIRVRDDLWHRESEIGLNGRACVDFNKYLERIAIDAILSSKPTGATHDGPTARADTIAFLVSVAHTLFYHYRDINGMCAILQALESPEIRRLRRTWDAIHAKTKEALRNLQSAIGAGTGNDHLDLVAQVLEHHYCGGGVLVAIPYLEPFIHDMQDLRNAYSAGVSGSTGEAMMSDIGARALEEIFSIIELCQGVGRPDPGLGKVGRAAAGAASRSRENKAGNGLPEDLSSLGTGNQGLAHWLLTRVYWSRVELWGKSGDNERFRRDEQIPDAYKEVIAAEDTWRNDAQVNSAASATPSREPFSKSTVSVPEGNQRTETAVSDPGGSSNQEFGEAKQNSDYMDQFLGDVDTPPADVQQNEQSNILALLDELPSVPHLLDFERASEEAGEDNAHTQEEDDGQFQRDASNSNVGAPDNALDEAAPGDAAPPTGSDSLLSPDSSNQVGDAGTGTDDSPVLAKQGEGFDYMDRYLGPLDEPYPGSNMELPEVESQTAVEDQNTSTEALAPTSSPQPGDAQSTTPSRPPEASPVIEPSQSIAAISMEQDPDYDGYGLSDLEVDAGDYLDEVIANTPPLYEKHGIPSEGSEQEKLESTNLAANDDALRQRFDSLR</sequence>
<dbReference type="InParanoid" id="A0A0L0H5Q1"/>
<feature type="compositionally biased region" description="Polar residues" evidence="3">
    <location>
        <begin position="690"/>
        <end position="721"/>
    </location>
</feature>
<dbReference type="InterPro" id="IPR023578">
    <property type="entry name" value="Ras_GEF_dom_sf"/>
</dbReference>
<dbReference type="InterPro" id="IPR036964">
    <property type="entry name" value="RASGEF_cat_dom_sf"/>
</dbReference>